<proteinExistence type="predicted"/>
<evidence type="ECO:0000256" key="1">
    <source>
        <dbReference type="SAM" id="MobiDB-lite"/>
    </source>
</evidence>
<organism evidence="2 3">
    <name type="scientific">Gordonia hydrophobica</name>
    <dbReference type="NCBI Taxonomy" id="40516"/>
    <lineage>
        <taxon>Bacteria</taxon>
        <taxon>Bacillati</taxon>
        <taxon>Actinomycetota</taxon>
        <taxon>Actinomycetes</taxon>
        <taxon>Mycobacteriales</taxon>
        <taxon>Gordoniaceae</taxon>
        <taxon>Gordonia</taxon>
    </lineage>
</organism>
<dbReference type="RefSeq" id="WP_157086054.1">
    <property type="nucleotide sequence ID" value="NZ_CP136137.1"/>
</dbReference>
<keyword evidence="3" id="KW-1185">Reference proteome</keyword>
<accession>A0ABZ2U3G1</accession>
<gene>
    <name evidence="2" type="ORF">RVF87_03940</name>
</gene>
<name>A0ABZ2U3G1_9ACTN</name>
<dbReference type="EMBL" id="CP136137">
    <property type="protein sequence ID" value="WYY08239.1"/>
    <property type="molecule type" value="Genomic_DNA"/>
</dbReference>
<feature type="compositionally biased region" description="Basic and acidic residues" evidence="1">
    <location>
        <begin position="190"/>
        <end position="199"/>
    </location>
</feature>
<evidence type="ECO:0000313" key="3">
    <source>
        <dbReference type="Proteomes" id="UP001479933"/>
    </source>
</evidence>
<protein>
    <submittedName>
        <fullName evidence="2">Uncharacterized protein</fullName>
    </submittedName>
</protein>
<evidence type="ECO:0000313" key="2">
    <source>
        <dbReference type="EMBL" id="WYY08239.1"/>
    </source>
</evidence>
<sequence>MRKSVIAAAVAALVLAVVLVLSLTGAVVPSVQGVAQPNEPTRVLNDLNTAGTSLADAPGAKYTGVVTLTGSSGTLKIKVTDLTVTAAGDVRGKIQQGSNPTAEWLQIGAKTFVKGSEAFWKNEDAKKQPAGVKLDTPSADKWVSVPEAFLGIDLRAALRPARLGANLSQQDTQLGTTEIQGTPVGLIGETPDKRVDPRSDPIGVSELEVDENDGGIDGARRFQAGALTVGVNDGGDVVAVRGPIGKGFGGDTVKVEGDLTVEKLDMDAVRSTYSGISSEVKGAKVGATDITIGQPTGDLNCTNGGDCVIGYDVGNSTADLDGGTVTIRMETSFKKAGKEFNKCTTTTTVPVNGRGNVTCRVPFGAPADVNSLSRFTVTVDGSVDEAALTTSIEQGRTVAETAAGWAPAAPKALDAARDYNRQVAIAPSNYVYKIGEFGFDGRERDGTLLLVHGPGYDSHVLADGAMDPAWKGTEQLLIQAKDGRSAAGDKPVRMVFSESRTADAVRALLIANHIERVEVVAATI</sequence>
<reference evidence="2 3" key="1">
    <citation type="journal article" date="2023" name="Virus Evol.">
        <title>Computational host range prediction-The good, the bad, and the ugly.</title>
        <authorList>
            <person name="Howell A.A."/>
            <person name="Versoza C.J."/>
            <person name="Pfeifer S.P."/>
        </authorList>
    </citation>
    <scope>NUCLEOTIDE SEQUENCE [LARGE SCALE GENOMIC DNA]</scope>
    <source>
        <strain evidence="2 3">1610/1b</strain>
    </source>
</reference>
<feature type="region of interest" description="Disordered" evidence="1">
    <location>
        <begin position="182"/>
        <end position="202"/>
    </location>
</feature>
<dbReference type="Proteomes" id="UP001479933">
    <property type="component" value="Chromosome"/>
</dbReference>